<name>A0A1B6EAQ8_9HEMI</name>
<dbReference type="PRINTS" id="PR00342">
    <property type="entry name" value="RHESUSRHD"/>
</dbReference>
<comment type="subcellular location">
    <subcellularLocation>
        <location evidence="1">Membrane</location>
        <topology evidence="1">Multi-pass membrane protein</topology>
    </subcellularLocation>
</comment>
<feature type="transmembrane region" description="Helical" evidence="6">
    <location>
        <begin position="211"/>
        <end position="228"/>
    </location>
</feature>
<reference evidence="9" key="1">
    <citation type="submission" date="2015-12" db="EMBL/GenBank/DDBJ databases">
        <title>De novo transcriptome assembly of four potential Pierce s Disease insect vectors from Arizona vineyards.</title>
        <authorList>
            <person name="Tassone E.E."/>
        </authorList>
    </citation>
    <scope>NUCLEOTIDE SEQUENCE</scope>
</reference>
<dbReference type="GO" id="GO:0005886">
    <property type="term" value="C:plasma membrane"/>
    <property type="evidence" value="ECO:0007669"/>
    <property type="project" value="InterPro"/>
</dbReference>
<dbReference type="FunFam" id="1.10.3430.10:FF:000012">
    <property type="entry name" value="Rh type C glycoprotein"/>
    <property type="match status" value="1"/>
</dbReference>
<feature type="transmembrane region" description="Helical" evidence="6">
    <location>
        <begin position="181"/>
        <end position="199"/>
    </location>
</feature>
<dbReference type="InterPro" id="IPR002229">
    <property type="entry name" value="RhesusRHD"/>
</dbReference>
<dbReference type="EMBL" id="GEDC01008938">
    <property type="protein sequence ID" value="JAS28360.1"/>
    <property type="molecule type" value="Transcribed_RNA"/>
</dbReference>
<feature type="transmembrane region" description="Helical" evidence="6">
    <location>
        <begin position="405"/>
        <end position="430"/>
    </location>
</feature>
<feature type="transmembrane region" description="Helical" evidence="6">
    <location>
        <begin position="341"/>
        <end position="359"/>
    </location>
</feature>
<feature type="transmembrane region" description="Helical" evidence="6">
    <location>
        <begin position="248"/>
        <end position="268"/>
    </location>
</feature>
<comment type="similarity">
    <text evidence="2">Belongs to the ammonium transporter (TC 2.A.49) family. Rh subfamily.</text>
</comment>
<evidence type="ECO:0000256" key="6">
    <source>
        <dbReference type="SAM" id="Phobius"/>
    </source>
</evidence>
<sequence length="478" mass="51997">MAGVGKKTVLCYLGFQGILLLLSFMFLRYDKDADARTPRNGMGHSSPESPSVTTINQRYAMFQDVHVMIFVGFGFLMTFLRKYGFSSVGFTFLLAATIIQWGLICQGLFDLNKDDYKIHIDVRSLISADVLSAAILISMGAVLGKTTPLQLLIMGIIETVLFCVNEKIGHNFQVTDAGDSIFVHVFGAYFGLAVSQVLGKPRQTDLEGSSYTSDLFAMIGSVFLWLFWPSFNAAATANGGDQQRAVINTYLSIAASCVTAFAISALVTHKNKFNMVHIQNSTLAGGVAIGTVADLMIQPYGAVLVGSLAGILSVLGYKYLQPFLLKRIGLHDTCGVHNLHGMPGVLAGIVGALAALVATESDYSHSLYEHFPARAPKSSNPFLHDLQTYRKSILAGSERTAGEQALYQLLAIVTTLAVAIVGGAITGMILKMSTTLRDKAGEEDIYDDEKHWEIEMELEEKAEIKTFETHEQTVDDKC</sequence>
<evidence type="ECO:0000313" key="9">
    <source>
        <dbReference type="EMBL" id="JAS35018.1"/>
    </source>
</evidence>
<protein>
    <recommendedName>
        <fullName evidence="7">Ammonium transporter AmtB-like domain-containing protein</fullName>
    </recommendedName>
</protein>
<dbReference type="Gene3D" id="1.10.3430.10">
    <property type="entry name" value="Ammonium transporter AmtB like domains"/>
    <property type="match status" value="1"/>
</dbReference>
<evidence type="ECO:0000256" key="2">
    <source>
        <dbReference type="ARBA" id="ARBA00011036"/>
    </source>
</evidence>
<organism evidence="9">
    <name type="scientific">Clastoptera arizonana</name>
    <name type="common">Arizona spittle bug</name>
    <dbReference type="NCBI Taxonomy" id="38151"/>
    <lineage>
        <taxon>Eukaryota</taxon>
        <taxon>Metazoa</taxon>
        <taxon>Ecdysozoa</taxon>
        <taxon>Arthropoda</taxon>
        <taxon>Hexapoda</taxon>
        <taxon>Insecta</taxon>
        <taxon>Pterygota</taxon>
        <taxon>Neoptera</taxon>
        <taxon>Paraneoptera</taxon>
        <taxon>Hemiptera</taxon>
        <taxon>Auchenorrhyncha</taxon>
        <taxon>Cercopoidea</taxon>
        <taxon>Clastopteridae</taxon>
        <taxon>Clastoptera</taxon>
    </lineage>
</organism>
<dbReference type="InterPro" id="IPR024041">
    <property type="entry name" value="NH4_transpt_AmtB-like_dom"/>
</dbReference>
<feature type="transmembrane region" description="Helical" evidence="6">
    <location>
        <begin position="303"/>
        <end position="320"/>
    </location>
</feature>
<dbReference type="EMBL" id="GEDC01002280">
    <property type="protein sequence ID" value="JAS35018.1"/>
    <property type="molecule type" value="Transcribed_RNA"/>
</dbReference>
<dbReference type="SUPFAM" id="SSF111352">
    <property type="entry name" value="Ammonium transporter"/>
    <property type="match status" value="1"/>
</dbReference>
<dbReference type="PANTHER" id="PTHR11730">
    <property type="entry name" value="AMMONIUM TRANSPORTER"/>
    <property type="match status" value="1"/>
</dbReference>
<dbReference type="PANTHER" id="PTHR11730:SF60">
    <property type="entry name" value="RH50, ISOFORM D"/>
    <property type="match status" value="1"/>
</dbReference>
<feature type="domain" description="Ammonium transporter AmtB-like" evidence="7">
    <location>
        <begin position="53"/>
        <end position="450"/>
    </location>
</feature>
<feature type="transmembrane region" description="Helical" evidence="6">
    <location>
        <begin position="87"/>
        <end position="104"/>
    </location>
</feature>
<evidence type="ECO:0000256" key="1">
    <source>
        <dbReference type="ARBA" id="ARBA00004141"/>
    </source>
</evidence>
<proteinExistence type="inferred from homology"/>
<evidence type="ECO:0000256" key="4">
    <source>
        <dbReference type="ARBA" id="ARBA00022989"/>
    </source>
</evidence>
<dbReference type="GO" id="GO:0097272">
    <property type="term" value="P:ammonium homeostasis"/>
    <property type="evidence" value="ECO:0007669"/>
    <property type="project" value="TreeGrafter"/>
</dbReference>
<evidence type="ECO:0000256" key="5">
    <source>
        <dbReference type="ARBA" id="ARBA00023136"/>
    </source>
</evidence>
<feature type="transmembrane region" description="Helical" evidence="6">
    <location>
        <begin position="59"/>
        <end position="80"/>
    </location>
</feature>
<keyword evidence="4 6" id="KW-1133">Transmembrane helix</keyword>
<dbReference type="InterPro" id="IPR029020">
    <property type="entry name" value="Ammonium/urea_transptr"/>
</dbReference>
<gene>
    <name evidence="8" type="ORF">g.11225</name>
    <name evidence="9" type="ORF">g.11226</name>
</gene>
<dbReference type="GO" id="GO:0008519">
    <property type="term" value="F:ammonium channel activity"/>
    <property type="evidence" value="ECO:0007669"/>
    <property type="project" value="InterPro"/>
</dbReference>
<evidence type="ECO:0000256" key="3">
    <source>
        <dbReference type="ARBA" id="ARBA00022692"/>
    </source>
</evidence>
<keyword evidence="5 6" id="KW-0472">Membrane</keyword>
<dbReference type="Pfam" id="PF00909">
    <property type="entry name" value="Ammonium_transp"/>
    <property type="match status" value="1"/>
</dbReference>
<feature type="transmembrane region" description="Helical" evidence="6">
    <location>
        <begin position="9"/>
        <end position="29"/>
    </location>
</feature>
<feature type="transmembrane region" description="Helical" evidence="6">
    <location>
        <begin position="124"/>
        <end position="144"/>
    </location>
</feature>
<evidence type="ECO:0000313" key="8">
    <source>
        <dbReference type="EMBL" id="JAS28360.1"/>
    </source>
</evidence>
<accession>A0A1B6EAQ8</accession>
<evidence type="ECO:0000259" key="7">
    <source>
        <dbReference type="Pfam" id="PF00909"/>
    </source>
</evidence>
<dbReference type="AlphaFoldDB" id="A0A1B6EAQ8"/>
<keyword evidence="3 6" id="KW-0812">Transmembrane</keyword>